<dbReference type="EMBL" id="BLAY01000047">
    <property type="protein sequence ID" value="GET38551.1"/>
    <property type="molecule type" value="Genomic_DNA"/>
</dbReference>
<accession>A0AAV3XB14</accession>
<name>A0AAV3XB14_9CYAN</name>
<protein>
    <submittedName>
        <fullName evidence="1">Uncharacterized protein</fullName>
    </submittedName>
</protein>
<dbReference type="Proteomes" id="UP001050975">
    <property type="component" value="Unassembled WGS sequence"/>
</dbReference>
<organism evidence="1 2">
    <name type="scientific">Microseira wollei NIES-4236</name>
    <dbReference type="NCBI Taxonomy" id="2530354"/>
    <lineage>
        <taxon>Bacteria</taxon>
        <taxon>Bacillati</taxon>
        <taxon>Cyanobacteriota</taxon>
        <taxon>Cyanophyceae</taxon>
        <taxon>Oscillatoriophycideae</taxon>
        <taxon>Aerosakkonematales</taxon>
        <taxon>Aerosakkonemataceae</taxon>
        <taxon>Microseira</taxon>
    </lineage>
</organism>
<sequence>MSIDKLQPAPPQTLTVYMPYYQGNQRQVLPYAMSLYKEGSLEGERKIEGGRSIPFIATWNIANLPADLTRCQMRFDGNAELSYEVTMANFEFVKFLIELLMNYRGTRTIDFSKTFYRKLLRLDE</sequence>
<proteinExistence type="predicted"/>
<dbReference type="NCBIfam" id="NF045587">
    <property type="entry name" value="T4P_biogen_EbsA"/>
    <property type="match status" value="1"/>
</dbReference>
<evidence type="ECO:0000313" key="1">
    <source>
        <dbReference type="EMBL" id="GET38551.1"/>
    </source>
</evidence>
<reference evidence="1" key="1">
    <citation type="submission" date="2019-10" db="EMBL/GenBank/DDBJ databases">
        <title>Draft genome sequece of Microseira wollei NIES-4236.</title>
        <authorList>
            <person name="Yamaguchi H."/>
            <person name="Suzuki S."/>
            <person name="Kawachi M."/>
        </authorList>
    </citation>
    <scope>NUCLEOTIDE SEQUENCE</scope>
    <source>
        <strain evidence="1">NIES-4236</strain>
    </source>
</reference>
<comment type="caution">
    <text evidence="1">The sequence shown here is derived from an EMBL/GenBank/DDBJ whole genome shotgun (WGS) entry which is preliminary data.</text>
</comment>
<dbReference type="InterPro" id="IPR054652">
    <property type="entry name" value="T4P_EbsA-like"/>
</dbReference>
<keyword evidence="2" id="KW-1185">Reference proteome</keyword>
<gene>
    <name evidence="1" type="ORF">MiSe_33090</name>
</gene>
<evidence type="ECO:0000313" key="2">
    <source>
        <dbReference type="Proteomes" id="UP001050975"/>
    </source>
</evidence>
<dbReference type="AlphaFoldDB" id="A0AAV3XB14"/>
<dbReference type="RefSeq" id="WP_226582336.1">
    <property type="nucleotide sequence ID" value="NZ_BLAY01000047.1"/>
</dbReference>